<organism evidence="2 3">
    <name type="scientific">Phytophthora cactorum</name>
    <dbReference type="NCBI Taxonomy" id="29920"/>
    <lineage>
        <taxon>Eukaryota</taxon>
        <taxon>Sar</taxon>
        <taxon>Stramenopiles</taxon>
        <taxon>Oomycota</taxon>
        <taxon>Peronosporomycetes</taxon>
        <taxon>Peronosporales</taxon>
        <taxon>Peronosporaceae</taxon>
        <taxon>Phytophthora</taxon>
    </lineage>
</organism>
<reference evidence="2" key="1">
    <citation type="submission" date="2018-10" db="EMBL/GenBank/DDBJ databases">
        <title>Effector identification in a new, highly contiguous assembly of the strawberry crown rot pathogen Phytophthora cactorum.</title>
        <authorList>
            <person name="Armitage A.D."/>
            <person name="Nellist C.F."/>
            <person name="Bates H."/>
            <person name="Vickerstaff R.J."/>
            <person name="Harrison R.J."/>
        </authorList>
    </citation>
    <scope>NUCLEOTIDE SEQUENCE</scope>
    <source>
        <strain evidence="2">4040</strain>
    </source>
</reference>
<accession>A0A8T1BHA6</accession>
<feature type="region of interest" description="Disordered" evidence="1">
    <location>
        <begin position="95"/>
        <end position="117"/>
    </location>
</feature>
<evidence type="ECO:0000256" key="1">
    <source>
        <dbReference type="SAM" id="MobiDB-lite"/>
    </source>
</evidence>
<evidence type="ECO:0000313" key="3">
    <source>
        <dbReference type="Proteomes" id="UP000736787"/>
    </source>
</evidence>
<dbReference type="EMBL" id="RCMK01001178">
    <property type="protein sequence ID" value="KAG2900012.1"/>
    <property type="molecule type" value="Genomic_DNA"/>
</dbReference>
<name>A0A8T1BHA6_9STRA</name>
<protein>
    <submittedName>
        <fullName evidence="2">Uncharacterized protein</fullName>
    </submittedName>
</protein>
<gene>
    <name evidence="2" type="ORF">PC117_g22085</name>
</gene>
<dbReference type="Proteomes" id="UP000736787">
    <property type="component" value="Unassembled WGS sequence"/>
</dbReference>
<proteinExistence type="predicted"/>
<dbReference type="VEuPathDB" id="FungiDB:PC110_g20646"/>
<dbReference type="AlphaFoldDB" id="A0A8T1BHA6"/>
<evidence type="ECO:0000313" key="2">
    <source>
        <dbReference type="EMBL" id="KAG2900012.1"/>
    </source>
</evidence>
<comment type="caution">
    <text evidence="2">The sequence shown here is derived from an EMBL/GenBank/DDBJ whole genome shotgun (WGS) entry which is preliminary data.</text>
</comment>
<sequence length="446" mass="50046">MVHGGSLRDLAFRGVNNAALRKATRMTGKATHTPTSGVVLASKPRIAFVKLKKGESSEETDVPSNNFYETFADLRSTIQYFKVKWKLGQNTPSQVVESDEASNAVPQESEIDHGRTEPIEVAQLQSTGVTSRSGRQREVPRDAAAAAWQFSRKTKEGALSKTESTITREAAVDNVQVLRLPASLGLRSKESRNGAIASKFLVCFKKRFLLSRSPTVLQKRASEVLAETNFVIPVKLLERVYRALLSWISQQAEFEDVDPSHDDVVPAAFVTSEMGGFSMTYVRWLLQYYALMAIVDEYRMDLAWLQGNWSEFTTMKHKFLEKTPASPTGLAEEVAQLLRQSSLSRTFTTPSGPTGRSVTSSLRRIVGKIARKKRFNDAVMKAALWHVYKLLCCRRSLRYRRENNRTVYPLASCNYVLVSIHMVALRPWIIQIVEVQMGDQAGYVQA</sequence>